<dbReference type="Proteomes" id="UP000008514">
    <property type="component" value="Chromosome"/>
</dbReference>
<dbReference type="KEGG" id="ptq:P700755_002818"/>
<dbReference type="HOGENOM" id="CLU_1667948_0_0_10"/>
<organism evidence="2 3">
    <name type="scientific">Psychroflexus torquis (strain ATCC 700755 / CIP 106069 / ACAM 623)</name>
    <dbReference type="NCBI Taxonomy" id="313595"/>
    <lineage>
        <taxon>Bacteria</taxon>
        <taxon>Pseudomonadati</taxon>
        <taxon>Bacteroidota</taxon>
        <taxon>Flavobacteriia</taxon>
        <taxon>Flavobacteriales</taxon>
        <taxon>Flavobacteriaceae</taxon>
        <taxon>Psychroflexus</taxon>
    </lineage>
</organism>
<name>K4IKB9_PSYTT</name>
<dbReference type="EMBL" id="CP003879">
    <property type="protein sequence ID" value="AFU69536.1"/>
    <property type="molecule type" value="Genomic_DNA"/>
</dbReference>
<keyword evidence="1" id="KW-0472">Membrane</keyword>
<keyword evidence="3" id="KW-1185">Reference proteome</keyword>
<dbReference type="RefSeq" id="WP_015025093.1">
    <property type="nucleotide sequence ID" value="NC_018721.1"/>
</dbReference>
<reference evidence="2" key="1">
    <citation type="submission" date="2006-03" db="EMBL/GenBank/DDBJ databases">
        <authorList>
            <person name="Bowman J."/>
            <person name="Ferriera S."/>
            <person name="Johnson J."/>
            <person name="Kravitz S."/>
            <person name="Halpern A."/>
            <person name="Remington K."/>
            <person name="Beeson K."/>
            <person name="Tran B."/>
            <person name="Rogers Y.-H."/>
            <person name="Friedman R."/>
            <person name="Venter J.C."/>
        </authorList>
    </citation>
    <scope>NUCLEOTIDE SEQUENCE [LARGE SCALE GENOMIC DNA]</scope>
    <source>
        <strain evidence="2">ATCC 700755</strain>
    </source>
</reference>
<feature type="transmembrane region" description="Helical" evidence="1">
    <location>
        <begin position="126"/>
        <end position="147"/>
    </location>
</feature>
<accession>K4IKB9</accession>
<feature type="transmembrane region" description="Helical" evidence="1">
    <location>
        <begin position="7"/>
        <end position="28"/>
    </location>
</feature>
<keyword evidence="1" id="KW-1133">Transmembrane helix</keyword>
<proteinExistence type="predicted"/>
<feature type="transmembrane region" description="Helical" evidence="1">
    <location>
        <begin position="48"/>
        <end position="69"/>
    </location>
</feature>
<gene>
    <name evidence="2" type="ordered locus">P700755_002818</name>
</gene>
<protein>
    <submittedName>
        <fullName evidence="2">Uncharacterized protein</fullName>
    </submittedName>
</protein>
<dbReference type="STRING" id="313595.P700755_002818"/>
<feature type="transmembrane region" description="Helical" evidence="1">
    <location>
        <begin position="90"/>
        <end position="114"/>
    </location>
</feature>
<dbReference type="AlphaFoldDB" id="K4IKB9"/>
<keyword evidence="1" id="KW-0812">Transmembrane</keyword>
<reference evidence="2" key="2">
    <citation type="submission" date="2012-09" db="EMBL/GenBank/DDBJ databases">
        <title>The complete sequence of Psychroflexus torquis an extreme psychrophile from sea-ice that is stimulated by light.</title>
        <authorList>
            <person name="Feng S."/>
            <person name="Powell S.M."/>
            <person name="Bowman J.P."/>
        </authorList>
    </citation>
    <scope>NUCLEOTIDE SEQUENCE [LARGE SCALE GENOMIC DNA]</scope>
    <source>
        <strain evidence="2">ATCC 700755</strain>
    </source>
</reference>
<evidence type="ECO:0000313" key="2">
    <source>
        <dbReference type="EMBL" id="AFU69536.1"/>
    </source>
</evidence>
<evidence type="ECO:0000256" key="1">
    <source>
        <dbReference type="SAM" id="Phobius"/>
    </source>
</evidence>
<evidence type="ECO:0000313" key="3">
    <source>
        <dbReference type="Proteomes" id="UP000008514"/>
    </source>
</evidence>
<sequence>MDKRKNIFAILISPVIGEISFLILFFIITLVDNVFPKEMDGPMIGDRILYYFFFPILFVGALIFQIIILEPIFRRYRKRNELNKSLIKKICIISILSFSILFSLPMTFASIFGNVQFEVVGIMTEFFVALAIWSSYFIPNMLSYYLFYIKQTEMIKRD</sequence>